<dbReference type="CDD" id="cd06260">
    <property type="entry name" value="DUF820-like"/>
    <property type="match status" value="1"/>
</dbReference>
<accession>A0A9N9BUL3</accession>
<proteinExistence type="predicted"/>
<evidence type="ECO:0000313" key="2">
    <source>
        <dbReference type="EMBL" id="CAG8577780.1"/>
    </source>
</evidence>
<reference evidence="2" key="1">
    <citation type="submission" date="2021-06" db="EMBL/GenBank/DDBJ databases">
        <authorList>
            <person name="Kallberg Y."/>
            <person name="Tangrot J."/>
            <person name="Rosling A."/>
        </authorList>
    </citation>
    <scope>NUCLEOTIDE SEQUENCE</scope>
    <source>
        <strain evidence="2">UK204</strain>
    </source>
</reference>
<dbReference type="SUPFAM" id="SSF52980">
    <property type="entry name" value="Restriction endonuclease-like"/>
    <property type="match status" value="1"/>
</dbReference>
<comment type="caution">
    <text evidence="2">The sequence shown here is derived from an EMBL/GenBank/DDBJ whole genome shotgun (WGS) entry which is preliminary data.</text>
</comment>
<evidence type="ECO:0000259" key="1">
    <source>
        <dbReference type="Pfam" id="PF05685"/>
    </source>
</evidence>
<dbReference type="Gene3D" id="3.90.1570.10">
    <property type="entry name" value="tt1808, chain A"/>
    <property type="match status" value="1"/>
</dbReference>
<dbReference type="PANTHER" id="PTHR34107">
    <property type="entry name" value="SLL0198 PROTEIN-RELATED"/>
    <property type="match status" value="1"/>
</dbReference>
<name>A0A9N9BUL3_9GLOM</name>
<gene>
    <name evidence="2" type="ORF">FCALED_LOCUS7433</name>
</gene>
<dbReference type="OrthoDB" id="2305086at2759"/>
<feature type="domain" description="Putative restriction endonuclease" evidence="1">
    <location>
        <begin position="34"/>
        <end position="120"/>
    </location>
</feature>
<organism evidence="2 3">
    <name type="scientific">Funneliformis caledonium</name>
    <dbReference type="NCBI Taxonomy" id="1117310"/>
    <lineage>
        <taxon>Eukaryota</taxon>
        <taxon>Fungi</taxon>
        <taxon>Fungi incertae sedis</taxon>
        <taxon>Mucoromycota</taxon>
        <taxon>Glomeromycotina</taxon>
        <taxon>Glomeromycetes</taxon>
        <taxon>Glomerales</taxon>
        <taxon>Glomeraceae</taxon>
        <taxon>Funneliformis</taxon>
    </lineage>
</organism>
<protein>
    <submittedName>
        <fullName evidence="2">11182_t:CDS:1</fullName>
    </submittedName>
</protein>
<evidence type="ECO:0000313" key="3">
    <source>
        <dbReference type="Proteomes" id="UP000789570"/>
    </source>
</evidence>
<keyword evidence="3" id="KW-1185">Reference proteome</keyword>
<dbReference type="Proteomes" id="UP000789570">
    <property type="component" value="Unassembled WGS sequence"/>
</dbReference>
<dbReference type="InterPro" id="IPR008538">
    <property type="entry name" value="Uma2"/>
</dbReference>
<dbReference type="InterPro" id="IPR012296">
    <property type="entry name" value="Nuclease_put_TT1808"/>
</dbReference>
<dbReference type="PANTHER" id="PTHR34107:SF4">
    <property type="entry name" value="SLL1222 PROTEIN"/>
    <property type="match status" value="1"/>
</dbReference>
<dbReference type="AlphaFoldDB" id="A0A9N9BUL3"/>
<sequence length="126" mass="14162">MRVDGAPVTIKDFEELTTILPSSYKLDLADNKIIIMPVGARTDPDVSVVLATRWNALLVNDQNEAFSSVTPNFVAEIRSDNNSEDYCHQKMIDYMNADVEEGILIDPLNQTVTVYRVQEDNIVMIV</sequence>
<dbReference type="GO" id="GO:0006302">
    <property type="term" value="P:double-strand break repair"/>
    <property type="evidence" value="ECO:0007669"/>
    <property type="project" value="UniProtKB-ARBA"/>
</dbReference>
<dbReference type="Pfam" id="PF05685">
    <property type="entry name" value="Uma2"/>
    <property type="match status" value="1"/>
</dbReference>
<dbReference type="InterPro" id="IPR011335">
    <property type="entry name" value="Restrct_endonuc-II-like"/>
</dbReference>
<dbReference type="EMBL" id="CAJVPQ010001969">
    <property type="protein sequence ID" value="CAG8577780.1"/>
    <property type="molecule type" value="Genomic_DNA"/>
</dbReference>